<dbReference type="GO" id="GO:0019698">
    <property type="term" value="P:D-galacturonate catabolic process"/>
    <property type="evidence" value="ECO:0007669"/>
    <property type="project" value="TreeGrafter"/>
</dbReference>
<dbReference type="InterPro" id="IPR007392">
    <property type="entry name" value="GD_AH_second"/>
</dbReference>
<dbReference type="Pfam" id="PF20629">
    <property type="entry name" value="GD_AH_C"/>
    <property type="match status" value="1"/>
</dbReference>
<dbReference type="EC" id="4.2.1.7" evidence="5"/>
<dbReference type="EMBL" id="CP000852">
    <property type="protein sequence ID" value="ABW01056.1"/>
    <property type="molecule type" value="Genomic_DNA"/>
</dbReference>
<evidence type="ECO:0000259" key="4">
    <source>
        <dbReference type="Pfam" id="PF20629"/>
    </source>
</evidence>
<dbReference type="PANTHER" id="PTHR30536">
    <property type="entry name" value="ALTRONATE/GALACTARATE DEHYDRATASE"/>
    <property type="match status" value="1"/>
</dbReference>
<dbReference type="AlphaFoldDB" id="A8MAM0"/>
<keyword evidence="6" id="KW-1185">Reference proteome</keyword>
<dbReference type="HOGENOM" id="CLU_029189_1_0_2"/>
<evidence type="ECO:0000256" key="1">
    <source>
        <dbReference type="ARBA" id="ARBA00010986"/>
    </source>
</evidence>
<dbReference type="Pfam" id="PF04295">
    <property type="entry name" value="GD_AH_second"/>
    <property type="match status" value="1"/>
</dbReference>
<dbReference type="OrthoDB" id="358791at2157"/>
<gene>
    <name evidence="5" type="ordered locus">Cmaq_0207</name>
</gene>
<evidence type="ECO:0000313" key="5">
    <source>
        <dbReference type="EMBL" id="ABW01056.1"/>
    </source>
</evidence>
<name>A8MAM0_CALMQ</name>
<dbReference type="eggNOG" id="arCOG05317">
    <property type="taxonomic scope" value="Archaea"/>
</dbReference>
<dbReference type="PANTHER" id="PTHR30536:SF5">
    <property type="entry name" value="ALTRONATE DEHYDRATASE"/>
    <property type="match status" value="1"/>
</dbReference>
<proteinExistence type="inferred from homology"/>
<comment type="similarity">
    <text evidence="1">Belongs to the UxaA family.</text>
</comment>
<keyword evidence="2 5" id="KW-0456">Lyase</keyword>
<evidence type="ECO:0000313" key="6">
    <source>
        <dbReference type="Proteomes" id="UP000001137"/>
    </source>
</evidence>
<dbReference type="RefSeq" id="WP_012185276.1">
    <property type="nucleotide sequence ID" value="NC_009954.1"/>
</dbReference>
<organism evidence="5 6">
    <name type="scientific">Caldivirga maquilingensis (strain ATCC 700844 / DSM 13496 / JCM 10307 / IC-167)</name>
    <dbReference type="NCBI Taxonomy" id="397948"/>
    <lineage>
        <taxon>Archaea</taxon>
        <taxon>Thermoproteota</taxon>
        <taxon>Thermoprotei</taxon>
        <taxon>Thermoproteales</taxon>
        <taxon>Thermoproteaceae</taxon>
        <taxon>Caldivirga</taxon>
    </lineage>
</organism>
<feature type="domain" description="D-galactarate/Altronate dehydratase second" evidence="3">
    <location>
        <begin position="9"/>
        <end position="136"/>
    </location>
</feature>
<dbReference type="InterPro" id="IPR048332">
    <property type="entry name" value="GD_AH_C"/>
</dbReference>
<sequence length="390" mass="41165">MSSRPTVMGYIRPDGRVGIRNHVLVLSTVICSSIVTRRIADQVKGAVAIENPFGCGQLEPDLQVTKRTLAGMAKNPNVGAVLVVGLGCEQIQADELADEIAKTGKPVERVVIQEENGGTPAAIEKGVKLLSRMAEETLTQRPTEVDASSLVMGVECGGSDATSGLASNPVVGYVSDRLIDLGGTVILSETPEMIGAEDILAKRAASKEVADKVYNAIRRWVELAASHNVDLVGTQPAPGNIAGGISTIEEKSLGAIIKGGSRQIQGVLNYAEEVKGKGLWIMDTPGYDIMSVVGMVAGGATLVVFTTGRGTPTGNPIAPVIKVTANPYTYGKMKENIDFDASTVINGTETVEQAGERLLNLVLEVARGRHTKAELLGHTEFMIHKIIPSF</sequence>
<reference evidence="5 6" key="1">
    <citation type="submission" date="2007-10" db="EMBL/GenBank/DDBJ databases">
        <title>Complete sequence of Caldivirga maquilingensis IC-167.</title>
        <authorList>
            <consortium name="US DOE Joint Genome Institute"/>
            <person name="Copeland A."/>
            <person name="Lucas S."/>
            <person name="Lapidus A."/>
            <person name="Barry K."/>
            <person name="Glavina del Rio T."/>
            <person name="Dalin E."/>
            <person name="Tice H."/>
            <person name="Pitluck S."/>
            <person name="Saunders E."/>
            <person name="Brettin T."/>
            <person name="Bruce D."/>
            <person name="Detter J.C."/>
            <person name="Han C."/>
            <person name="Schmutz J."/>
            <person name="Larimer F."/>
            <person name="Land M."/>
            <person name="Hauser L."/>
            <person name="Kyrpides N."/>
            <person name="Ivanova N."/>
            <person name="Biddle J.F."/>
            <person name="Zhang Z."/>
            <person name="Fitz-Gibbon S.T."/>
            <person name="Lowe T.M."/>
            <person name="Saltikov C."/>
            <person name="House C.H."/>
            <person name="Richardson P."/>
        </authorList>
    </citation>
    <scope>NUCLEOTIDE SEQUENCE [LARGE SCALE GENOMIC DNA]</scope>
    <source>
        <strain evidence="6">ATCC 700844 / DSM 13496 / JCM 10307 / IC-167</strain>
    </source>
</reference>
<dbReference type="GO" id="GO:0008789">
    <property type="term" value="F:altronate dehydratase activity"/>
    <property type="evidence" value="ECO:0007669"/>
    <property type="project" value="UniProtKB-EC"/>
</dbReference>
<evidence type="ECO:0000256" key="2">
    <source>
        <dbReference type="ARBA" id="ARBA00023239"/>
    </source>
</evidence>
<feature type="domain" description="D-galactarate/Altronate dehydratase C-terminal" evidence="4">
    <location>
        <begin position="148"/>
        <end position="387"/>
    </location>
</feature>
<dbReference type="InterPro" id="IPR052172">
    <property type="entry name" value="UxaA_altronate/galactarate_dh"/>
</dbReference>
<dbReference type="KEGG" id="cma:Cmaq_0207"/>
<protein>
    <submittedName>
        <fullName evidence="5">Altronate dehydratase</fullName>
        <ecNumber evidence="5">4.2.1.7</ecNumber>
    </submittedName>
</protein>
<dbReference type="STRING" id="397948.Cmaq_0207"/>
<dbReference type="Proteomes" id="UP000001137">
    <property type="component" value="Chromosome"/>
</dbReference>
<evidence type="ECO:0000259" key="3">
    <source>
        <dbReference type="Pfam" id="PF04295"/>
    </source>
</evidence>
<accession>A8MAM0</accession>
<dbReference type="GeneID" id="5709702"/>